<dbReference type="RefSeq" id="WP_136935130.1">
    <property type="nucleotide sequence ID" value="NZ_SSMQ01000080.1"/>
</dbReference>
<feature type="region of interest" description="Disordered" evidence="1">
    <location>
        <begin position="81"/>
        <end position="101"/>
    </location>
</feature>
<evidence type="ECO:0000313" key="3">
    <source>
        <dbReference type="Proteomes" id="UP000309215"/>
    </source>
</evidence>
<sequence length="101" mass="10921">MFVASGCKRGKLGAATFAERAGAALSNLAALQAEDPLRLAFLDKLKLELEEFIEADKKEDQPRLELQSGSDKTALFTIPWRKTSKATRDATPASPATETTP</sequence>
<comment type="caution">
    <text evidence="2">The sequence shown here is derived from an EMBL/GenBank/DDBJ whole genome shotgun (WGS) entry which is preliminary data.</text>
</comment>
<dbReference type="Proteomes" id="UP000309215">
    <property type="component" value="Unassembled WGS sequence"/>
</dbReference>
<dbReference type="EMBL" id="SSMQ01000080">
    <property type="protein sequence ID" value="TKC97255.1"/>
    <property type="molecule type" value="Genomic_DNA"/>
</dbReference>
<evidence type="ECO:0000313" key="2">
    <source>
        <dbReference type="EMBL" id="TKC97255.1"/>
    </source>
</evidence>
<feature type="compositionally biased region" description="Low complexity" evidence="1">
    <location>
        <begin position="90"/>
        <end position="101"/>
    </location>
</feature>
<dbReference type="AlphaFoldDB" id="A0A4U1ISE2"/>
<evidence type="ECO:0000256" key="1">
    <source>
        <dbReference type="SAM" id="MobiDB-lite"/>
    </source>
</evidence>
<accession>A0A4U1ISE2</accession>
<proteinExistence type="predicted"/>
<reference evidence="2 3" key="1">
    <citation type="submission" date="2019-04" db="EMBL/GenBank/DDBJ databases">
        <authorList>
            <person name="Li Y."/>
            <person name="Wang J."/>
        </authorList>
    </citation>
    <scope>NUCLEOTIDE SEQUENCE [LARGE SCALE GENOMIC DNA]</scope>
    <source>
        <strain evidence="2 3">DSM 14668</strain>
    </source>
</reference>
<keyword evidence="3" id="KW-1185">Reference proteome</keyword>
<name>A0A4U1ISE2_9BACT</name>
<protein>
    <submittedName>
        <fullName evidence="2">Uncharacterized protein</fullName>
    </submittedName>
</protein>
<organism evidence="2 3">
    <name type="scientific">Polyangium fumosum</name>
    <dbReference type="NCBI Taxonomy" id="889272"/>
    <lineage>
        <taxon>Bacteria</taxon>
        <taxon>Pseudomonadati</taxon>
        <taxon>Myxococcota</taxon>
        <taxon>Polyangia</taxon>
        <taxon>Polyangiales</taxon>
        <taxon>Polyangiaceae</taxon>
        <taxon>Polyangium</taxon>
    </lineage>
</organism>
<gene>
    <name evidence="2" type="ORF">E8A74_43865</name>
</gene>